<keyword evidence="1" id="KW-1133">Transmembrane helix</keyword>
<feature type="transmembrane region" description="Helical" evidence="1">
    <location>
        <begin position="153"/>
        <end position="176"/>
    </location>
</feature>
<feature type="transmembrane region" description="Helical" evidence="1">
    <location>
        <begin position="343"/>
        <end position="364"/>
    </location>
</feature>
<feature type="transmembrane region" description="Helical" evidence="1">
    <location>
        <begin position="188"/>
        <end position="208"/>
    </location>
</feature>
<reference evidence="2 3" key="1">
    <citation type="submission" date="2019-02" db="EMBL/GenBank/DDBJ databases">
        <title>Kribbella capetownensis sp. nov. and Kribbella speibonae sp. nov., isolated from soil.</title>
        <authorList>
            <person name="Curtis S.M."/>
            <person name="Norton I."/>
            <person name="Everest G.J."/>
            <person name="Meyers P.R."/>
        </authorList>
    </citation>
    <scope>NUCLEOTIDE SEQUENCE [LARGE SCALE GENOMIC DNA]</scope>
    <source>
        <strain evidence="2 3">DSM 27082</strain>
    </source>
</reference>
<feature type="transmembrane region" description="Helical" evidence="1">
    <location>
        <begin position="463"/>
        <end position="486"/>
    </location>
</feature>
<dbReference type="AlphaFoldDB" id="A0A4V2M231"/>
<evidence type="ECO:0000313" key="3">
    <source>
        <dbReference type="Proteomes" id="UP000292695"/>
    </source>
</evidence>
<evidence type="ECO:0000256" key="1">
    <source>
        <dbReference type="SAM" id="Phobius"/>
    </source>
</evidence>
<keyword evidence="1" id="KW-0812">Transmembrane</keyword>
<feature type="transmembrane region" description="Helical" evidence="1">
    <location>
        <begin position="242"/>
        <end position="263"/>
    </location>
</feature>
<accession>A0A4V2M231</accession>
<organism evidence="2 3">
    <name type="scientific">Kribbella sindirgiensis</name>
    <dbReference type="NCBI Taxonomy" id="1124744"/>
    <lineage>
        <taxon>Bacteria</taxon>
        <taxon>Bacillati</taxon>
        <taxon>Actinomycetota</taxon>
        <taxon>Actinomycetes</taxon>
        <taxon>Propionibacteriales</taxon>
        <taxon>Kribbellaceae</taxon>
        <taxon>Kribbella</taxon>
    </lineage>
</organism>
<sequence>MNGFTGTAALARLAIRRDRFVLPGWIIGLTLLLAGIVAGLISGLSAQDLREETELNVNSPGLRLFGLASGASAGSYAMLRDYLTLAILAAVMSILAVVRHTRQAEETGRAELVGAAVVGRYASLSAAVLVTVAANVLLAAMLGLALVANGQPAFGSFTAGASVGAVGIVFAGVAAVTAQLSSTTRGAIGQAGAVLGVAFLLSGVGNMLGSADASGLRVVSAWPAWLSPIGWGEQVRPFDGNHWWPCAVAAAAFFALVDTAFLLTNHRDIGRGVLPDRRGNATAGRSLRGPIGLTWRLQRGATLGWAVAMLAFGVIFGAVSEQAGRMQGSAREWYARWGGTDEIVDGFLTSVIGMAGIAAAIYVVQLLLRMRSEETGGTLEPILSSAVDRLRWATSHILTASLGAAGLLLLFAIGTAATAGPLLDTPGLFGDLTLAALVQVPALLVVGAVVVALVAFQPRWSGAISWATLIGAILLGPLFGPTLGLPQWLQDISPFTHTPKAPAAEITLLPVITLVLISTVLASPGLLRLHRRDLLLPA</sequence>
<feature type="transmembrane region" description="Helical" evidence="1">
    <location>
        <begin position="397"/>
        <end position="420"/>
    </location>
</feature>
<proteinExistence type="predicted"/>
<name>A0A4V2M231_9ACTN</name>
<keyword evidence="3" id="KW-1185">Reference proteome</keyword>
<gene>
    <name evidence="2" type="ORF">E0H50_35525</name>
</gene>
<dbReference type="Proteomes" id="UP000292695">
    <property type="component" value="Unassembled WGS sequence"/>
</dbReference>
<comment type="caution">
    <text evidence="2">The sequence shown here is derived from an EMBL/GenBank/DDBJ whole genome shotgun (WGS) entry which is preliminary data.</text>
</comment>
<keyword evidence="1" id="KW-0472">Membrane</keyword>
<dbReference type="RefSeq" id="WP_131295396.1">
    <property type="nucleotide sequence ID" value="NZ_SJKA01000019.1"/>
</dbReference>
<dbReference type="OrthoDB" id="2014935at2"/>
<dbReference type="EMBL" id="SJKA01000019">
    <property type="protein sequence ID" value="TCC21596.1"/>
    <property type="molecule type" value="Genomic_DNA"/>
</dbReference>
<evidence type="ECO:0000313" key="2">
    <source>
        <dbReference type="EMBL" id="TCC21596.1"/>
    </source>
</evidence>
<feature type="transmembrane region" description="Helical" evidence="1">
    <location>
        <begin position="121"/>
        <end position="147"/>
    </location>
</feature>
<protein>
    <submittedName>
        <fullName evidence="2">ABC antibiotics transporter</fullName>
    </submittedName>
</protein>
<feature type="transmembrane region" description="Helical" evidence="1">
    <location>
        <begin position="506"/>
        <end position="527"/>
    </location>
</feature>
<feature type="transmembrane region" description="Helical" evidence="1">
    <location>
        <begin position="303"/>
        <end position="323"/>
    </location>
</feature>
<feature type="transmembrane region" description="Helical" evidence="1">
    <location>
        <begin position="20"/>
        <end position="41"/>
    </location>
</feature>
<feature type="transmembrane region" description="Helical" evidence="1">
    <location>
        <begin position="432"/>
        <end position="456"/>
    </location>
</feature>
<feature type="transmembrane region" description="Helical" evidence="1">
    <location>
        <begin position="82"/>
        <end position="100"/>
    </location>
</feature>